<evidence type="ECO:0000256" key="1">
    <source>
        <dbReference type="ARBA" id="ARBA00004141"/>
    </source>
</evidence>
<name>A0A0L0HFA3_SPIPD</name>
<protein>
    <submittedName>
        <fullName evidence="9">OPT superfamily oligopeptide transporter</fullName>
    </submittedName>
</protein>
<dbReference type="InterPro" id="IPR004813">
    <property type="entry name" value="OPT"/>
</dbReference>
<feature type="transmembrane region" description="Helical" evidence="8">
    <location>
        <begin position="68"/>
        <end position="87"/>
    </location>
</feature>
<keyword evidence="3" id="KW-0813">Transport</keyword>
<evidence type="ECO:0000256" key="3">
    <source>
        <dbReference type="ARBA" id="ARBA00022448"/>
    </source>
</evidence>
<dbReference type="PANTHER" id="PTHR31645:SF3">
    <property type="entry name" value="OLIGOPEPTIDE TRANSPORTER"/>
    <property type="match status" value="1"/>
</dbReference>
<feature type="transmembrane region" description="Helical" evidence="8">
    <location>
        <begin position="392"/>
        <end position="410"/>
    </location>
</feature>
<dbReference type="STRING" id="645134.A0A0L0HFA3"/>
<feature type="transmembrane region" description="Helical" evidence="8">
    <location>
        <begin position="40"/>
        <end position="62"/>
    </location>
</feature>
<feature type="region of interest" description="Disordered" evidence="7">
    <location>
        <begin position="1"/>
        <end position="31"/>
    </location>
</feature>
<evidence type="ECO:0000256" key="8">
    <source>
        <dbReference type="SAM" id="Phobius"/>
    </source>
</evidence>
<dbReference type="EMBL" id="KQ257457">
    <property type="protein sequence ID" value="KNC99802.1"/>
    <property type="molecule type" value="Genomic_DNA"/>
</dbReference>
<feature type="transmembrane region" description="Helical" evidence="8">
    <location>
        <begin position="273"/>
        <end position="292"/>
    </location>
</feature>
<feature type="transmembrane region" description="Helical" evidence="8">
    <location>
        <begin position="621"/>
        <end position="645"/>
    </location>
</feature>
<proteinExistence type="inferred from homology"/>
<dbReference type="GO" id="GO:0000329">
    <property type="term" value="C:fungal-type vacuole membrane"/>
    <property type="evidence" value="ECO:0007669"/>
    <property type="project" value="TreeGrafter"/>
</dbReference>
<organism evidence="9 10">
    <name type="scientific">Spizellomyces punctatus (strain DAOM BR117)</name>
    <dbReference type="NCBI Taxonomy" id="645134"/>
    <lineage>
        <taxon>Eukaryota</taxon>
        <taxon>Fungi</taxon>
        <taxon>Fungi incertae sedis</taxon>
        <taxon>Chytridiomycota</taxon>
        <taxon>Chytridiomycota incertae sedis</taxon>
        <taxon>Chytridiomycetes</taxon>
        <taxon>Spizellomycetales</taxon>
        <taxon>Spizellomycetaceae</taxon>
        <taxon>Spizellomyces</taxon>
    </lineage>
</organism>
<evidence type="ECO:0000256" key="5">
    <source>
        <dbReference type="ARBA" id="ARBA00022989"/>
    </source>
</evidence>
<evidence type="ECO:0000313" key="10">
    <source>
        <dbReference type="Proteomes" id="UP000053201"/>
    </source>
</evidence>
<feature type="transmembrane region" description="Helical" evidence="8">
    <location>
        <begin position="515"/>
        <end position="536"/>
    </location>
</feature>
<feature type="transmembrane region" description="Helical" evidence="8">
    <location>
        <begin position="142"/>
        <end position="164"/>
    </location>
</feature>
<dbReference type="Proteomes" id="UP000053201">
    <property type="component" value="Unassembled WGS sequence"/>
</dbReference>
<sequence>MAEEAKPKEGDPTSHPVEEQEDDGFGDRLPGISDEEDYQVTVRAIAIGCLLGAIVGASNMYLGLKTGFTFGPALFGAIIGFSILKPLSRVLPPAFGGGHFGPKENCTVQTAATAAGGLGIIFVSAVPALYKLGLMGESPKKDIGRLILLTLISAYYGLFFAVPLRKYFVIKQKLIFPTPTASAHTIRSLHDGVSGEAVGKSKAKVMVICFTCAIIWTLAGYFAPGVFRDWHIAYWFYSWGWKPAIQAENWHWILQWTPAFIGAGMLSGLNVSASMWLGSFLAWGVIGPILISNGKAVGKDTKYPDQVNYFRSITEDPLNAPSPRYWMLWPGVMLMVCTSFAELLWNWKTIGLGLRNTFADIWNTVTRKRSEAALDVQMDDEDPTLPSENIPTVVWTGGVLLSAVFTIVILNQSFNVGVGEGILSIVLAFLFAFIGLQAAGQTDINPVSAVAKTSQLVFGGVSKGKGMTEGTQLLDAQRMNLIGGAVAAAAAAQSVDMVGDLKTGYLLRATPRGQFIAQIFGAFVSVFISVGLFILYTQAYPCIIRTQEEDKLHDECEFAMPSVGAWSAVAQALTDKDPTIPHSSGYTAIGLGVTAVVSVWIKNSMPEKYQHYVPNFNAIGIAFVLESTVYSNAMLIGAVIAHIWVKRWPASWEMAGYAVASGLIAGEGLSGLLQAILNIADLGGEKVGTGFMCPHREYCG</sequence>
<gene>
    <name evidence="9" type="ORF">SPPG_05180</name>
</gene>
<dbReference type="OMA" id="GIGMYLP"/>
<feature type="transmembrane region" description="Helical" evidence="8">
    <location>
        <begin position="422"/>
        <end position="440"/>
    </location>
</feature>
<keyword evidence="4 8" id="KW-0812">Transmembrane</keyword>
<keyword evidence="10" id="KW-1185">Reference proteome</keyword>
<keyword evidence="6 8" id="KW-0472">Membrane</keyword>
<evidence type="ECO:0000256" key="6">
    <source>
        <dbReference type="ARBA" id="ARBA00023136"/>
    </source>
</evidence>
<reference evidence="9 10" key="1">
    <citation type="submission" date="2009-08" db="EMBL/GenBank/DDBJ databases">
        <title>The Genome Sequence of Spizellomyces punctatus strain DAOM BR117.</title>
        <authorList>
            <consortium name="The Broad Institute Genome Sequencing Platform"/>
            <person name="Russ C."/>
            <person name="Cuomo C."/>
            <person name="Shea T."/>
            <person name="Young S.K."/>
            <person name="Zeng Q."/>
            <person name="Koehrsen M."/>
            <person name="Haas B."/>
            <person name="Borodovsky M."/>
            <person name="Guigo R."/>
            <person name="Alvarado L."/>
            <person name="Berlin A."/>
            <person name="Bochicchio J."/>
            <person name="Borenstein D."/>
            <person name="Chapman S."/>
            <person name="Chen Z."/>
            <person name="Engels R."/>
            <person name="Freedman E."/>
            <person name="Gellesch M."/>
            <person name="Goldberg J."/>
            <person name="Griggs A."/>
            <person name="Gujja S."/>
            <person name="Heiman D."/>
            <person name="Hepburn T."/>
            <person name="Howarth C."/>
            <person name="Jen D."/>
            <person name="Larson L."/>
            <person name="Lewis B."/>
            <person name="Mehta T."/>
            <person name="Park D."/>
            <person name="Pearson M."/>
            <person name="Roberts A."/>
            <person name="Saif S."/>
            <person name="Shenoy N."/>
            <person name="Sisk P."/>
            <person name="Stolte C."/>
            <person name="Sykes S."/>
            <person name="Thomson T."/>
            <person name="Walk T."/>
            <person name="White J."/>
            <person name="Yandava C."/>
            <person name="Burger G."/>
            <person name="Gray M.W."/>
            <person name="Holland P.W.H."/>
            <person name="King N."/>
            <person name="Lang F.B.F."/>
            <person name="Roger A.J."/>
            <person name="Ruiz-Trillo I."/>
            <person name="Lander E."/>
            <person name="Nusbaum C."/>
        </authorList>
    </citation>
    <scope>NUCLEOTIDE SEQUENCE [LARGE SCALE GENOMIC DNA]</scope>
    <source>
        <strain evidence="9 10">DAOM BR117</strain>
    </source>
</reference>
<dbReference type="eggNOG" id="ENOG502QUDW">
    <property type="taxonomic scope" value="Eukaryota"/>
</dbReference>
<dbReference type="OrthoDB" id="77405at2759"/>
<accession>A0A0L0HFA3</accession>
<evidence type="ECO:0000256" key="2">
    <source>
        <dbReference type="ARBA" id="ARBA00008807"/>
    </source>
</evidence>
<dbReference type="Pfam" id="PF03169">
    <property type="entry name" value="OPT"/>
    <property type="match status" value="1"/>
</dbReference>
<comment type="subcellular location">
    <subcellularLocation>
        <location evidence="1">Membrane</location>
        <topology evidence="1">Multi-pass membrane protein</topology>
    </subcellularLocation>
</comment>
<dbReference type="GeneID" id="27688574"/>
<dbReference type="InterPro" id="IPR045035">
    <property type="entry name" value="YSL-like"/>
</dbReference>
<feature type="transmembrane region" description="Helical" evidence="8">
    <location>
        <begin position="326"/>
        <end position="345"/>
    </location>
</feature>
<feature type="transmembrane region" description="Helical" evidence="8">
    <location>
        <begin position="108"/>
        <end position="130"/>
    </location>
</feature>
<evidence type="ECO:0000313" key="9">
    <source>
        <dbReference type="EMBL" id="KNC99802.1"/>
    </source>
</evidence>
<feature type="transmembrane region" description="Helical" evidence="8">
    <location>
        <begin position="205"/>
        <end position="227"/>
    </location>
</feature>
<dbReference type="AlphaFoldDB" id="A0A0L0HFA3"/>
<dbReference type="PANTHER" id="PTHR31645">
    <property type="entry name" value="OLIGOPEPTIDE TRANSPORTER YGL114W-RELATED"/>
    <property type="match status" value="1"/>
</dbReference>
<evidence type="ECO:0000256" key="7">
    <source>
        <dbReference type="SAM" id="MobiDB-lite"/>
    </source>
</evidence>
<keyword evidence="5 8" id="KW-1133">Transmembrane helix</keyword>
<dbReference type="GO" id="GO:0035673">
    <property type="term" value="F:oligopeptide transmembrane transporter activity"/>
    <property type="evidence" value="ECO:0007669"/>
    <property type="project" value="InterPro"/>
</dbReference>
<feature type="transmembrane region" description="Helical" evidence="8">
    <location>
        <begin position="583"/>
        <end position="601"/>
    </location>
</feature>
<dbReference type="RefSeq" id="XP_016607842.1">
    <property type="nucleotide sequence ID" value="XM_016753403.1"/>
</dbReference>
<dbReference type="VEuPathDB" id="FungiDB:SPPG_05180"/>
<dbReference type="NCBIfam" id="TIGR00728">
    <property type="entry name" value="OPT_sfam"/>
    <property type="match status" value="1"/>
</dbReference>
<dbReference type="InParanoid" id="A0A0L0HFA3"/>
<comment type="similarity">
    <text evidence="2">Belongs to the oligopeptide OPT transporter family.</text>
</comment>
<feature type="compositionally biased region" description="Basic and acidic residues" evidence="7">
    <location>
        <begin position="1"/>
        <end position="18"/>
    </location>
</feature>
<evidence type="ECO:0000256" key="4">
    <source>
        <dbReference type="ARBA" id="ARBA00022692"/>
    </source>
</evidence>